<evidence type="ECO:0000256" key="5">
    <source>
        <dbReference type="ARBA" id="ARBA00022475"/>
    </source>
</evidence>
<evidence type="ECO:0000313" key="11">
    <source>
        <dbReference type="EMBL" id="MCL6270120.1"/>
    </source>
</evidence>
<dbReference type="InterPro" id="IPR012823">
    <property type="entry name" value="Flagell_FliJ"/>
</dbReference>
<evidence type="ECO:0000256" key="7">
    <source>
        <dbReference type="ARBA" id="ARBA00022795"/>
    </source>
</evidence>
<keyword evidence="9" id="KW-0472">Membrane</keyword>
<accession>A0ABT0PFI0</accession>
<keyword evidence="6" id="KW-0145">Chemotaxis</keyword>
<dbReference type="Gene3D" id="1.10.287.1700">
    <property type="match status" value="1"/>
</dbReference>
<dbReference type="InterPro" id="IPR053716">
    <property type="entry name" value="Flag_assembly_chemotaxis_eff"/>
</dbReference>
<gene>
    <name evidence="11" type="ORF">M3P05_09260</name>
</gene>
<keyword evidence="4" id="KW-0813">Transport</keyword>
<keyword evidence="8" id="KW-0653">Protein transport</keyword>
<reference evidence="11 12" key="1">
    <citation type="submission" date="2022-05" db="EMBL/GenBank/DDBJ databases">
        <authorList>
            <person name="Park J.-S."/>
        </authorList>
    </citation>
    <scope>NUCLEOTIDE SEQUENCE [LARGE SCALE GENOMIC DNA]</scope>
    <source>
        <strain evidence="11 12">2012CJ34-2</strain>
    </source>
</reference>
<dbReference type="Proteomes" id="UP001203338">
    <property type="component" value="Unassembled WGS sequence"/>
</dbReference>
<keyword evidence="5" id="KW-1003">Cell membrane</keyword>
<evidence type="ECO:0000256" key="2">
    <source>
        <dbReference type="ARBA" id="ARBA00010004"/>
    </source>
</evidence>
<comment type="subcellular location">
    <subcellularLocation>
        <location evidence="1">Cell membrane</location>
        <topology evidence="1">Peripheral membrane protein</topology>
        <orientation evidence="1">Cytoplasmic side</orientation>
    </subcellularLocation>
</comment>
<keyword evidence="12" id="KW-1185">Reference proteome</keyword>
<dbReference type="Pfam" id="PF02050">
    <property type="entry name" value="FliJ"/>
    <property type="match status" value="1"/>
</dbReference>
<protein>
    <recommendedName>
        <fullName evidence="3">Flagellar FliJ protein</fullName>
    </recommendedName>
</protein>
<evidence type="ECO:0000256" key="4">
    <source>
        <dbReference type="ARBA" id="ARBA00022448"/>
    </source>
</evidence>
<evidence type="ECO:0000313" key="12">
    <source>
        <dbReference type="Proteomes" id="UP001203338"/>
    </source>
</evidence>
<name>A0ABT0PFI0_9GAMM</name>
<keyword evidence="7" id="KW-1005">Bacterial flagellum biogenesis</keyword>
<evidence type="ECO:0000256" key="6">
    <source>
        <dbReference type="ARBA" id="ARBA00022500"/>
    </source>
</evidence>
<keyword evidence="11" id="KW-0969">Cilium</keyword>
<keyword evidence="11" id="KW-0282">Flagellum</keyword>
<dbReference type="RefSeq" id="WP_249699275.1">
    <property type="nucleotide sequence ID" value="NZ_JAMFLX010000010.1"/>
</dbReference>
<evidence type="ECO:0000256" key="9">
    <source>
        <dbReference type="ARBA" id="ARBA00023136"/>
    </source>
</evidence>
<evidence type="ECO:0000256" key="1">
    <source>
        <dbReference type="ARBA" id="ARBA00004413"/>
    </source>
</evidence>
<sequence length="145" mass="17046">MRHSKGLKQWLNIQEQQRKKAESQAMASARKLAEEEQRLQALNHFRNNNPLDCGTVRNGLTLNNAQMFNEQLDKVILHQNQQVAIQQSQQRRKADQLQQAQLNKRKTEVLIERYQQKEQLAASRLEQKQIDEMARIMLNKTVFSP</sequence>
<dbReference type="EMBL" id="JAMFLX010000010">
    <property type="protein sequence ID" value="MCL6270120.1"/>
    <property type="molecule type" value="Genomic_DNA"/>
</dbReference>
<keyword evidence="10" id="KW-1006">Bacterial flagellum protein export</keyword>
<keyword evidence="11" id="KW-0966">Cell projection</keyword>
<comment type="caution">
    <text evidence="11">The sequence shown here is derived from an EMBL/GenBank/DDBJ whole genome shotgun (WGS) entry which is preliminary data.</text>
</comment>
<evidence type="ECO:0000256" key="10">
    <source>
        <dbReference type="ARBA" id="ARBA00023225"/>
    </source>
</evidence>
<evidence type="ECO:0000256" key="8">
    <source>
        <dbReference type="ARBA" id="ARBA00022927"/>
    </source>
</evidence>
<organism evidence="11 12">
    <name type="scientific">Parendozoicomonas callyspongiae</name>
    <dbReference type="NCBI Taxonomy" id="2942213"/>
    <lineage>
        <taxon>Bacteria</taxon>
        <taxon>Pseudomonadati</taxon>
        <taxon>Pseudomonadota</taxon>
        <taxon>Gammaproteobacteria</taxon>
        <taxon>Oceanospirillales</taxon>
        <taxon>Endozoicomonadaceae</taxon>
        <taxon>Parendozoicomonas</taxon>
    </lineage>
</organism>
<comment type="similarity">
    <text evidence="2">Belongs to the FliJ family.</text>
</comment>
<proteinExistence type="inferred from homology"/>
<evidence type="ECO:0000256" key="3">
    <source>
        <dbReference type="ARBA" id="ARBA00020392"/>
    </source>
</evidence>